<protein>
    <submittedName>
        <fullName evidence="1">Uncharacterized protein</fullName>
    </submittedName>
</protein>
<proteinExistence type="predicted"/>
<comment type="caution">
    <text evidence="1">The sequence shown here is derived from an EMBL/GenBank/DDBJ whole genome shotgun (WGS) entry which is preliminary data.</text>
</comment>
<sequence length="159" mass="17716">MRKFWKLTPFVKDCHKQRDLRNGSCGNDASGSKQPRWTDVRLSKLGRYFSPAKGESPDVLKSSGASHLRLAPWDKLPKGAKLITLSQVEVEGERMMLAIDTKGAYLWSFVCGIKSQLNKVFLVSDPVNGGKTLEKESMKFTVTGGEAYSYEPVTLMVKV</sequence>
<reference evidence="1 2" key="1">
    <citation type="submission" date="2024-02" db="EMBL/GenBank/DDBJ databases">
        <title>De novo assembly and annotation of 12 fungi associated with fruit tree decline syndrome in Ontario, Canada.</title>
        <authorList>
            <person name="Sulman M."/>
            <person name="Ellouze W."/>
            <person name="Ilyukhin E."/>
        </authorList>
    </citation>
    <scope>NUCLEOTIDE SEQUENCE [LARGE SCALE GENOMIC DNA]</scope>
    <source>
        <strain evidence="1 2">M97-236</strain>
    </source>
</reference>
<gene>
    <name evidence="1" type="ORF">SLS59_004160</name>
</gene>
<dbReference type="EMBL" id="JAKIXB020000011">
    <property type="protein sequence ID" value="KAL1604362.1"/>
    <property type="molecule type" value="Genomic_DNA"/>
</dbReference>
<name>A0ABR3RKG0_9PLEO</name>
<evidence type="ECO:0000313" key="1">
    <source>
        <dbReference type="EMBL" id="KAL1604362.1"/>
    </source>
</evidence>
<organism evidence="1 2">
    <name type="scientific">Nothophoma quercina</name>
    <dbReference type="NCBI Taxonomy" id="749835"/>
    <lineage>
        <taxon>Eukaryota</taxon>
        <taxon>Fungi</taxon>
        <taxon>Dikarya</taxon>
        <taxon>Ascomycota</taxon>
        <taxon>Pezizomycotina</taxon>
        <taxon>Dothideomycetes</taxon>
        <taxon>Pleosporomycetidae</taxon>
        <taxon>Pleosporales</taxon>
        <taxon>Pleosporineae</taxon>
        <taxon>Didymellaceae</taxon>
        <taxon>Nothophoma</taxon>
    </lineage>
</organism>
<accession>A0ABR3RKG0</accession>
<evidence type="ECO:0000313" key="2">
    <source>
        <dbReference type="Proteomes" id="UP001521222"/>
    </source>
</evidence>
<keyword evidence="2" id="KW-1185">Reference proteome</keyword>
<dbReference type="Proteomes" id="UP001521222">
    <property type="component" value="Unassembled WGS sequence"/>
</dbReference>